<comment type="similarity">
    <text evidence="1">Belongs to the barstar family.</text>
</comment>
<sequence>MSEEPTRPADAADLAGRHVVALDLDGVSDKAGLMDRAARALALPDWFGRNWDALVDSLSDHTVWPEGAVEQGMLIVVQGWQPYAEANPGEWRTAQDVFAEAVDRTPALAVVLALGHSRLGGSS</sequence>
<proteinExistence type="inferred from homology"/>
<evidence type="ECO:0000256" key="1">
    <source>
        <dbReference type="ARBA" id="ARBA00006845"/>
    </source>
</evidence>
<organism evidence="3 4">
    <name type="scientific">Streptomyces roseochromogenus subsp. oscitans DS 12.976</name>
    <dbReference type="NCBI Taxonomy" id="1352936"/>
    <lineage>
        <taxon>Bacteria</taxon>
        <taxon>Bacillati</taxon>
        <taxon>Actinomycetota</taxon>
        <taxon>Actinomycetes</taxon>
        <taxon>Kitasatosporales</taxon>
        <taxon>Streptomycetaceae</taxon>
        <taxon>Streptomyces</taxon>
    </lineage>
</organism>
<gene>
    <name evidence="3" type="ORF">M878_37365</name>
</gene>
<accession>V6JNV1</accession>
<dbReference type="SUPFAM" id="SSF52038">
    <property type="entry name" value="Barstar-related"/>
    <property type="match status" value="1"/>
</dbReference>
<dbReference type="EMBL" id="AWQX01000326">
    <property type="protein sequence ID" value="EST21388.1"/>
    <property type="molecule type" value="Genomic_DNA"/>
</dbReference>
<dbReference type="Gene3D" id="3.30.370.10">
    <property type="entry name" value="Barstar-like"/>
    <property type="match status" value="1"/>
</dbReference>
<reference evidence="3 4" key="1">
    <citation type="journal article" date="2014" name="Genome Announc.">
        <title>Draft Genome Sequence of Streptomyces roseochromogenes subsp. oscitans DS 12.976, Producer of the Aminocoumarin Antibiotic Clorobiocin.</title>
        <authorList>
            <person name="Ruckert C."/>
            <person name="Kalinowski J."/>
            <person name="Heide L."/>
            <person name="Apel A.K."/>
        </authorList>
    </citation>
    <scope>NUCLEOTIDE SEQUENCE [LARGE SCALE GENOMIC DNA]</scope>
    <source>
        <strain evidence="3 4">DS 12.976</strain>
    </source>
</reference>
<evidence type="ECO:0000313" key="3">
    <source>
        <dbReference type="EMBL" id="EST21388.1"/>
    </source>
</evidence>
<dbReference type="Proteomes" id="UP000017984">
    <property type="component" value="Chromosome"/>
</dbReference>
<protein>
    <recommendedName>
        <fullName evidence="2">Barstar (barnase inhibitor) domain-containing protein</fullName>
    </recommendedName>
</protein>
<dbReference type="PATRIC" id="fig|1352936.5.peg.7750"/>
<evidence type="ECO:0000259" key="2">
    <source>
        <dbReference type="Pfam" id="PF01337"/>
    </source>
</evidence>
<comment type="caution">
    <text evidence="3">The sequence shown here is derived from an EMBL/GenBank/DDBJ whole genome shotgun (WGS) entry which is preliminary data.</text>
</comment>
<dbReference type="CDD" id="cd05141">
    <property type="entry name" value="Barstar_evA4336-like"/>
    <property type="match status" value="1"/>
</dbReference>
<feature type="domain" description="Barstar (barnase inhibitor)" evidence="2">
    <location>
        <begin position="18"/>
        <end position="104"/>
    </location>
</feature>
<keyword evidence="4" id="KW-1185">Reference proteome</keyword>
<dbReference type="STRING" id="1352936.M878_37365"/>
<dbReference type="InterPro" id="IPR000468">
    <property type="entry name" value="Barstar"/>
</dbReference>
<evidence type="ECO:0000313" key="4">
    <source>
        <dbReference type="Proteomes" id="UP000017984"/>
    </source>
</evidence>
<name>V6JNV1_STRRC</name>
<dbReference type="OrthoDB" id="5184890at2"/>
<dbReference type="AlphaFoldDB" id="V6JNV1"/>
<dbReference type="Pfam" id="PF01337">
    <property type="entry name" value="Barstar"/>
    <property type="match status" value="1"/>
</dbReference>
<dbReference type="InterPro" id="IPR035905">
    <property type="entry name" value="Barstar-like_sf"/>
</dbReference>
<dbReference type="HOGENOM" id="CLU_121832_1_1_11"/>
<dbReference type="RefSeq" id="WP_023552125.1">
    <property type="nucleotide sequence ID" value="NZ_CM002285.1"/>
</dbReference>